<dbReference type="FunCoup" id="A0A402CSP1">
    <property type="interactions" value="133"/>
</dbReference>
<dbReference type="InterPro" id="IPR004638">
    <property type="entry name" value="EmrB-like"/>
</dbReference>
<name>A0A402CSP1_9BACT</name>
<evidence type="ECO:0000313" key="7">
    <source>
        <dbReference type="EMBL" id="BDI31025.1"/>
    </source>
</evidence>
<dbReference type="Proteomes" id="UP000287394">
    <property type="component" value="Chromosome"/>
</dbReference>
<dbReference type="InterPro" id="IPR036259">
    <property type="entry name" value="MFS_trans_sf"/>
</dbReference>
<gene>
    <name evidence="7" type="ORF">CCAX7_30760</name>
</gene>
<dbReference type="InterPro" id="IPR011701">
    <property type="entry name" value="MFS"/>
</dbReference>
<dbReference type="PANTHER" id="PTHR23501:SF174">
    <property type="entry name" value="MULTIDRUG EXPORT PROTEIN EMRB-RELATED"/>
    <property type="match status" value="1"/>
</dbReference>
<keyword evidence="4" id="KW-0812">Transmembrane</keyword>
<dbReference type="EMBL" id="AP025739">
    <property type="protein sequence ID" value="BDI31025.1"/>
    <property type="molecule type" value="Genomic_DNA"/>
</dbReference>
<keyword evidence="5" id="KW-1133">Transmembrane helix</keyword>
<sequence>MSTVTAERPNRNGVGSPEGRRAVLEVESEPPAPPIAAAQAANPPASRRWWIVVAAMIGAVLEVLDTSITNVAVPQMMGNLGATLSEIGWVSTGYIISNVIVLPMTGWLQDRFGRRNYFAASIAVFTLASLMCGMAHSLPALIAWRIVQGLGGGGLLATGQVIMLAAFPKEMQGFATGIFGMGVMVGPSLGPMLGGYLTDNLSWPWIFYINLPFGIAAMFLTLMFVADSRTEEQKRHRPSTDFFGAGLLAAGMGSLQTVLERGQEDDWFQSPMILSLSIVAAVALVSFVLWELYVPHPIVNLRVLKNRSLAAGSAFGIVLGIGLYATLFLLPVFLQNSQGYTAYQTGIILFPSAIMGLFSFMIAGALSQKMDPRKMLAFGALLMMAGSYGLSTLTSLSGAPEVFVPMLVRGASMGFLFIPLTVASLAGLKPEEMGVGSAMINLARQLGGSIGIAALSTTLTRRLVFHQQSVSDHLNASNPAVTDWLAGAQANLISHGVSPALAHGAALGQLARVAAGQAMILSFDDCFLMIGTAFLCALPLVLIFRKSEGGVDMGAVH</sequence>
<evidence type="ECO:0000313" key="8">
    <source>
        <dbReference type="Proteomes" id="UP000287394"/>
    </source>
</evidence>
<keyword evidence="8" id="KW-1185">Reference proteome</keyword>
<organism evidence="7 8">
    <name type="scientific">Capsulimonas corticalis</name>
    <dbReference type="NCBI Taxonomy" id="2219043"/>
    <lineage>
        <taxon>Bacteria</taxon>
        <taxon>Bacillati</taxon>
        <taxon>Armatimonadota</taxon>
        <taxon>Armatimonadia</taxon>
        <taxon>Capsulimonadales</taxon>
        <taxon>Capsulimonadaceae</taxon>
        <taxon>Capsulimonas</taxon>
    </lineage>
</organism>
<protein>
    <submittedName>
        <fullName evidence="7">Multidrug resistance protein</fullName>
    </submittedName>
</protein>
<reference evidence="7 8" key="1">
    <citation type="journal article" date="2019" name="Int. J. Syst. Evol. Microbiol.">
        <title>Capsulimonas corticalis gen. nov., sp. nov., an aerobic capsulated bacterium, of a novel bacterial order, Capsulimonadales ord. nov., of the class Armatimonadia of the phylum Armatimonadetes.</title>
        <authorList>
            <person name="Li J."/>
            <person name="Kudo C."/>
            <person name="Tonouchi A."/>
        </authorList>
    </citation>
    <scope>NUCLEOTIDE SEQUENCE [LARGE SCALE GENOMIC DNA]</scope>
    <source>
        <strain evidence="7 8">AX-7</strain>
    </source>
</reference>
<dbReference type="Pfam" id="PF07690">
    <property type="entry name" value="MFS_1"/>
    <property type="match status" value="1"/>
</dbReference>
<evidence type="ECO:0000256" key="1">
    <source>
        <dbReference type="ARBA" id="ARBA00004651"/>
    </source>
</evidence>
<dbReference type="GO" id="GO:0022857">
    <property type="term" value="F:transmembrane transporter activity"/>
    <property type="evidence" value="ECO:0007669"/>
    <property type="project" value="InterPro"/>
</dbReference>
<dbReference type="SUPFAM" id="SSF103473">
    <property type="entry name" value="MFS general substrate transporter"/>
    <property type="match status" value="1"/>
</dbReference>
<evidence type="ECO:0000256" key="5">
    <source>
        <dbReference type="ARBA" id="ARBA00022989"/>
    </source>
</evidence>
<dbReference type="PROSITE" id="PS50850">
    <property type="entry name" value="MFS"/>
    <property type="match status" value="1"/>
</dbReference>
<evidence type="ECO:0000256" key="2">
    <source>
        <dbReference type="ARBA" id="ARBA00022448"/>
    </source>
</evidence>
<dbReference type="RefSeq" id="WP_119320401.1">
    <property type="nucleotide sequence ID" value="NZ_AP025739.1"/>
</dbReference>
<dbReference type="KEGG" id="ccot:CCAX7_30760"/>
<dbReference type="OrthoDB" id="9816041at2"/>
<proteinExistence type="predicted"/>
<accession>A0A402CSP1</accession>
<keyword evidence="3" id="KW-1003">Cell membrane</keyword>
<evidence type="ECO:0000256" key="3">
    <source>
        <dbReference type="ARBA" id="ARBA00022475"/>
    </source>
</evidence>
<dbReference type="PANTHER" id="PTHR23501">
    <property type="entry name" value="MAJOR FACILITATOR SUPERFAMILY"/>
    <property type="match status" value="1"/>
</dbReference>
<keyword evidence="2" id="KW-0813">Transport</keyword>
<dbReference type="GO" id="GO:0005886">
    <property type="term" value="C:plasma membrane"/>
    <property type="evidence" value="ECO:0007669"/>
    <property type="project" value="UniProtKB-SubCell"/>
</dbReference>
<dbReference type="Gene3D" id="1.20.1250.20">
    <property type="entry name" value="MFS general substrate transporter like domains"/>
    <property type="match status" value="1"/>
</dbReference>
<evidence type="ECO:0000256" key="6">
    <source>
        <dbReference type="ARBA" id="ARBA00023136"/>
    </source>
</evidence>
<comment type="subcellular location">
    <subcellularLocation>
        <location evidence="1">Cell membrane</location>
        <topology evidence="1">Multi-pass membrane protein</topology>
    </subcellularLocation>
</comment>
<keyword evidence="6" id="KW-0472">Membrane</keyword>
<dbReference type="Gene3D" id="1.20.1720.10">
    <property type="entry name" value="Multidrug resistance protein D"/>
    <property type="match status" value="1"/>
</dbReference>
<dbReference type="InterPro" id="IPR020846">
    <property type="entry name" value="MFS_dom"/>
</dbReference>
<dbReference type="NCBIfam" id="TIGR00711">
    <property type="entry name" value="efflux_EmrB"/>
    <property type="match status" value="1"/>
</dbReference>
<dbReference type="PRINTS" id="PR01036">
    <property type="entry name" value="TCRTETB"/>
</dbReference>
<dbReference type="AlphaFoldDB" id="A0A402CSP1"/>
<dbReference type="CDD" id="cd17503">
    <property type="entry name" value="MFS_LmrB_MDR_like"/>
    <property type="match status" value="1"/>
</dbReference>
<evidence type="ECO:0000256" key="4">
    <source>
        <dbReference type="ARBA" id="ARBA00022692"/>
    </source>
</evidence>